<dbReference type="Pfam" id="PF03165">
    <property type="entry name" value="MH1"/>
    <property type="match status" value="1"/>
</dbReference>
<dbReference type="GO" id="GO:0009653">
    <property type="term" value="P:anatomical structure morphogenesis"/>
    <property type="evidence" value="ECO:0007669"/>
    <property type="project" value="TreeGrafter"/>
</dbReference>
<dbReference type="InterPro" id="IPR036578">
    <property type="entry name" value="SMAD_MH1_sf"/>
</dbReference>
<keyword evidence="4" id="KW-0539">Nucleus</keyword>
<reference evidence="6" key="1">
    <citation type="submission" date="2012-09" db="EMBL/GenBank/DDBJ databases">
        <authorList>
            <person name="Martin A.A."/>
        </authorList>
    </citation>
    <scope>NUCLEOTIDE SEQUENCE</scope>
</reference>
<dbReference type="WBParaSite" id="ACAC_0000075901-mRNA-1">
    <property type="protein sequence ID" value="ACAC_0000075901-mRNA-1"/>
    <property type="gene ID" value="ACAC_0000075901"/>
</dbReference>
<sequence length="121" mass="13902">MNEKAVDRVSVDFIMFLVTLLDDPTWAENVVRTLAKRLGKAKYLDELAKAIINEDRHTDCCVVPTSPHELNAVDNCRYPFAKKTDMVCINPFHYEPIHAKATRTFYIHIDMHTLESLPIVT</sequence>
<dbReference type="Gene3D" id="3.90.520.10">
    <property type="entry name" value="SMAD MH1 domain"/>
    <property type="match status" value="2"/>
</dbReference>
<dbReference type="AlphaFoldDB" id="A0A0K0CU93"/>
<accession>A0A0K0CU93</accession>
<dbReference type="PROSITE" id="PS51075">
    <property type="entry name" value="MH1"/>
    <property type="match status" value="1"/>
</dbReference>
<dbReference type="InterPro" id="IPR013019">
    <property type="entry name" value="MAD_homology_MH1"/>
</dbReference>
<comment type="subcellular location">
    <subcellularLocation>
        <location evidence="1">Nucleus</location>
    </subcellularLocation>
</comment>
<dbReference type="InterPro" id="IPR013790">
    <property type="entry name" value="Dwarfin"/>
</dbReference>
<dbReference type="Proteomes" id="UP000035642">
    <property type="component" value="Unassembled WGS sequence"/>
</dbReference>
<dbReference type="GO" id="GO:0060395">
    <property type="term" value="P:SMAD protein signal transduction"/>
    <property type="evidence" value="ECO:0007669"/>
    <property type="project" value="TreeGrafter"/>
</dbReference>
<evidence type="ECO:0000259" key="5">
    <source>
        <dbReference type="PROSITE" id="PS51075"/>
    </source>
</evidence>
<organism evidence="6 7">
    <name type="scientific">Angiostrongylus cantonensis</name>
    <name type="common">Rat lungworm</name>
    <dbReference type="NCBI Taxonomy" id="6313"/>
    <lineage>
        <taxon>Eukaryota</taxon>
        <taxon>Metazoa</taxon>
        <taxon>Ecdysozoa</taxon>
        <taxon>Nematoda</taxon>
        <taxon>Chromadorea</taxon>
        <taxon>Rhabditida</taxon>
        <taxon>Rhabditina</taxon>
        <taxon>Rhabditomorpha</taxon>
        <taxon>Strongyloidea</taxon>
        <taxon>Metastrongylidae</taxon>
        <taxon>Angiostrongylus</taxon>
    </lineage>
</organism>
<proteinExistence type="predicted"/>
<feature type="domain" description="MH1" evidence="5">
    <location>
        <begin position="1"/>
        <end position="103"/>
    </location>
</feature>
<keyword evidence="6" id="KW-1185">Reference proteome</keyword>
<evidence type="ECO:0000256" key="3">
    <source>
        <dbReference type="ARBA" id="ARBA00023163"/>
    </source>
</evidence>
<name>A0A0K0CU93_ANGCA</name>
<dbReference type="GO" id="GO:0070411">
    <property type="term" value="F:I-SMAD binding"/>
    <property type="evidence" value="ECO:0007669"/>
    <property type="project" value="TreeGrafter"/>
</dbReference>
<evidence type="ECO:0000256" key="1">
    <source>
        <dbReference type="ARBA" id="ARBA00004123"/>
    </source>
</evidence>
<dbReference type="GO" id="GO:0000981">
    <property type="term" value="F:DNA-binding transcription factor activity, RNA polymerase II-specific"/>
    <property type="evidence" value="ECO:0007669"/>
    <property type="project" value="TreeGrafter"/>
</dbReference>
<dbReference type="GO" id="GO:0071144">
    <property type="term" value="C:heteromeric SMAD protein complex"/>
    <property type="evidence" value="ECO:0007669"/>
    <property type="project" value="TreeGrafter"/>
</dbReference>
<dbReference type="InterPro" id="IPR003619">
    <property type="entry name" value="MAD_homology1_Dwarfin-type"/>
</dbReference>
<keyword evidence="3" id="KW-0804">Transcription</keyword>
<dbReference type="GO" id="GO:0051239">
    <property type="term" value="P:regulation of multicellular organismal process"/>
    <property type="evidence" value="ECO:0007669"/>
    <property type="project" value="UniProtKB-ARBA"/>
</dbReference>
<dbReference type="GO" id="GO:0000978">
    <property type="term" value="F:RNA polymerase II cis-regulatory region sequence-specific DNA binding"/>
    <property type="evidence" value="ECO:0007669"/>
    <property type="project" value="TreeGrafter"/>
</dbReference>
<protein>
    <submittedName>
        <fullName evidence="7">MH1 domain-containing protein</fullName>
    </submittedName>
</protein>
<dbReference type="SUPFAM" id="SSF56366">
    <property type="entry name" value="SMAD MH1 domain"/>
    <property type="match status" value="1"/>
</dbReference>
<dbReference type="PANTHER" id="PTHR13703">
    <property type="entry name" value="SMAD"/>
    <property type="match status" value="1"/>
</dbReference>
<evidence type="ECO:0000256" key="2">
    <source>
        <dbReference type="ARBA" id="ARBA00023015"/>
    </source>
</evidence>
<dbReference type="SMART" id="SM00523">
    <property type="entry name" value="DWA"/>
    <property type="match status" value="1"/>
</dbReference>
<evidence type="ECO:0000256" key="4">
    <source>
        <dbReference type="ARBA" id="ARBA00023242"/>
    </source>
</evidence>
<dbReference type="STRING" id="6313.A0A0K0CU93"/>
<dbReference type="GO" id="GO:0030154">
    <property type="term" value="P:cell differentiation"/>
    <property type="evidence" value="ECO:0007669"/>
    <property type="project" value="TreeGrafter"/>
</dbReference>
<dbReference type="GO" id="GO:0030509">
    <property type="term" value="P:BMP signaling pathway"/>
    <property type="evidence" value="ECO:0007669"/>
    <property type="project" value="TreeGrafter"/>
</dbReference>
<evidence type="ECO:0000313" key="7">
    <source>
        <dbReference type="WBParaSite" id="ACAC_0000075901-mRNA-1"/>
    </source>
</evidence>
<evidence type="ECO:0000313" key="6">
    <source>
        <dbReference type="Proteomes" id="UP000035642"/>
    </source>
</evidence>
<keyword evidence="2" id="KW-0805">Transcription regulation</keyword>
<reference evidence="7" key="2">
    <citation type="submission" date="2017-02" db="UniProtKB">
        <authorList>
            <consortium name="WormBaseParasite"/>
        </authorList>
    </citation>
    <scope>IDENTIFICATION</scope>
</reference>